<protein>
    <recommendedName>
        <fullName evidence="3">CCHC-type domain-containing protein</fullName>
    </recommendedName>
</protein>
<dbReference type="InterPro" id="IPR040256">
    <property type="entry name" value="At4g02000-like"/>
</dbReference>
<keyword evidence="1" id="KW-0479">Metal-binding</keyword>
<evidence type="ECO:0000256" key="2">
    <source>
        <dbReference type="SAM" id="MobiDB-lite"/>
    </source>
</evidence>
<gene>
    <name evidence="4" type="ORF">OIU77_020169</name>
</gene>
<evidence type="ECO:0000259" key="3">
    <source>
        <dbReference type="PROSITE" id="PS50158"/>
    </source>
</evidence>
<keyword evidence="1" id="KW-0863">Zinc-finger</keyword>
<name>A0ABQ9CIM1_9ROSI</name>
<dbReference type="Gene3D" id="3.60.10.10">
    <property type="entry name" value="Endonuclease/exonuclease/phosphatase"/>
    <property type="match status" value="1"/>
</dbReference>
<reference evidence="4" key="2">
    <citation type="journal article" date="2023" name="Int. J. Mol. Sci.">
        <title>De Novo Assembly and Annotation of 11 Diverse Shrub Willow (Salix) Genomes Reveals Novel Gene Organization in Sex-Linked Regions.</title>
        <authorList>
            <person name="Hyden B."/>
            <person name="Feng K."/>
            <person name="Yates T.B."/>
            <person name="Jawdy S."/>
            <person name="Cereghino C."/>
            <person name="Smart L.B."/>
            <person name="Muchero W."/>
        </authorList>
    </citation>
    <scope>NUCLEOTIDE SEQUENCE</scope>
    <source>
        <tissue evidence="4">Shoot tip</tissue>
    </source>
</reference>
<accession>A0ABQ9CIM1</accession>
<organism evidence="4 5">
    <name type="scientific">Salix suchowensis</name>
    <dbReference type="NCBI Taxonomy" id="1278906"/>
    <lineage>
        <taxon>Eukaryota</taxon>
        <taxon>Viridiplantae</taxon>
        <taxon>Streptophyta</taxon>
        <taxon>Embryophyta</taxon>
        <taxon>Tracheophyta</taxon>
        <taxon>Spermatophyta</taxon>
        <taxon>Magnoliopsida</taxon>
        <taxon>eudicotyledons</taxon>
        <taxon>Gunneridae</taxon>
        <taxon>Pentapetalae</taxon>
        <taxon>rosids</taxon>
        <taxon>fabids</taxon>
        <taxon>Malpighiales</taxon>
        <taxon>Salicaceae</taxon>
        <taxon>Saliceae</taxon>
        <taxon>Salix</taxon>
    </lineage>
</organism>
<dbReference type="SUPFAM" id="SSF56219">
    <property type="entry name" value="DNase I-like"/>
    <property type="match status" value="1"/>
</dbReference>
<feature type="domain" description="CCHC-type" evidence="3">
    <location>
        <begin position="268"/>
        <end position="282"/>
    </location>
</feature>
<dbReference type="InterPro" id="IPR001878">
    <property type="entry name" value="Znf_CCHC"/>
</dbReference>
<keyword evidence="1" id="KW-0862">Zinc</keyword>
<dbReference type="PANTHER" id="PTHR31286:SF99">
    <property type="entry name" value="DUF4283 DOMAIN-CONTAINING PROTEIN"/>
    <property type="match status" value="1"/>
</dbReference>
<dbReference type="EMBL" id="JAPFFI010000003">
    <property type="protein sequence ID" value="KAJ6399556.1"/>
    <property type="molecule type" value="Genomic_DNA"/>
</dbReference>
<dbReference type="InterPro" id="IPR025558">
    <property type="entry name" value="DUF4283"/>
</dbReference>
<evidence type="ECO:0000313" key="5">
    <source>
        <dbReference type="Proteomes" id="UP001141253"/>
    </source>
</evidence>
<dbReference type="InterPro" id="IPR036691">
    <property type="entry name" value="Endo/exonu/phosph_ase_sf"/>
</dbReference>
<dbReference type="PANTHER" id="PTHR31286">
    <property type="entry name" value="GLYCINE-RICH CELL WALL STRUCTURAL PROTEIN 1.8-LIKE"/>
    <property type="match status" value="1"/>
</dbReference>
<dbReference type="Pfam" id="PF03372">
    <property type="entry name" value="Exo_endo_phos"/>
    <property type="match status" value="1"/>
</dbReference>
<feature type="compositionally biased region" description="Low complexity" evidence="2">
    <location>
        <begin position="42"/>
        <end position="55"/>
    </location>
</feature>
<evidence type="ECO:0000256" key="1">
    <source>
        <dbReference type="PROSITE-ProRule" id="PRU00047"/>
    </source>
</evidence>
<sequence>MFLPSSTEPMTNEFAFVAGASDLCPNGGKRPRTNEVRDFGGSASSSSSPPSLPMSFKDKVSADFGKAEDNMVFGDEDYIIQHGEVPSIQFSDKIKECLYRPWKSAIIIKLMGRPLTFNFLRDRLLRRWQLKGPMTLIDLENNFFIVKFLLEEDMKHVLTGGPWQVVGQYVTTQRWKPGFDPKEEKITHMTAWVRINGLNVEFFRFDVLEKIGNLIGLTVKVDPHTMSQSRGKFARICVELDISKPLIPFIEVEGRTYGVVYEGIQVICFECGHYGHGKDNCPLKENAKIQASKVVEAETMKNVIGLDKSAVEFENLEAIRTDQMPGAAVNAGSNVIEENPPNLHGQWMLLKRKNIKKKFTAEVGKVHVEPKEQLTTGSRFTVLEADGNRGAASKDANQNSRIGVKKTIHSSVLKRSSGRGKLPLMDCATSPRMTDVNLGNQTMPLNCVGAVGLQVQGSDFQNDVQGVFSFNVGVPPASLDVLNTVTLNPNHEPPDIESMDVTNEEHTSNVQDCISAEHSQTCEDFVQSGSYLSNDLPNANDGSVEVQRDKMDFKNMYAIDVFAVIEPRISGSKALNVATNLGFSHYHIVDATGFSGGVWLLWNGNTVSLQVIAHASQSITALVHVQNKCWLLTVVYANPNPRIRESLWTYFDGLAKASNLPWLVMGDFNDIVCASEKCGGNHDSGGSAFVDWIDRNHLIDLGFSGSKFTWCNKRNAEGIIWKRIDRGLSNSAWRLLFPEAHLSHLTRINSDHCPIMIRLDSNHSINRACIPFRFQAMWLSHPDFATVIRDSWNSCTDHAAQKTANLLDLELSGEYNLLIDQEELFWKQKSRNSWLKEGDRNTHFFHLSTIIRRRKNKIEGLQNTNGDWVSDMCGMKDIVVNYFQELFSTSEMSGDYNLTPKLFPKLLEADLDGLSSDVTNEEIRQNLFSIDGNSS</sequence>
<keyword evidence="5" id="KW-1185">Reference proteome</keyword>
<reference evidence="4" key="1">
    <citation type="submission" date="2022-10" db="EMBL/GenBank/DDBJ databases">
        <authorList>
            <person name="Hyden B.L."/>
            <person name="Feng K."/>
            <person name="Yates T."/>
            <person name="Jawdy S."/>
            <person name="Smart L.B."/>
            <person name="Muchero W."/>
        </authorList>
    </citation>
    <scope>NUCLEOTIDE SEQUENCE</scope>
    <source>
        <tissue evidence="4">Shoot tip</tissue>
    </source>
</reference>
<dbReference type="Proteomes" id="UP001141253">
    <property type="component" value="Chromosome 5"/>
</dbReference>
<dbReference type="InterPro" id="IPR005135">
    <property type="entry name" value="Endo/exonuclease/phosphatase"/>
</dbReference>
<comment type="caution">
    <text evidence="4">The sequence shown here is derived from an EMBL/GenBank/DDBJ whole genome shotgun (WGS) entry which is preliminary data.</text>
</comment>
<proteinExistence type="predicted"/>
<dbReference type="PROSITE" id="PS50158">
    <property type="entry name" value="ZF_CCHC"/>
    <property type="match status" value="1"/>
</dbReference>
<dbReference type="Pfam" id="PF14111">
    <property type="entry name" value="DUF4283"/>
    <property type="match status" value="1"/>
</dbReference>
<feature type="region of interest" description="Disordered" evidence="2">
    <location>
        <begin position="22"/>
        <end position="55"/>
    </location>
</feature>
<evidence type="ECO:0000313" key="4">
    <source>
        <dbReference type="EMBL" id="KAJ6399556.1"/>
    </source>
</evidence>